<dbReference type="RefSeq" id="WP_073554306.1">
    <property type="nucleotide sequence ID" value="NZ_CP040183.1"/>
</dbReference>
<dbReference type="GO" id="GO:0016757">
    <property type="term" value="F:glycosyltransferase activity"/>
    <property type="evidence" value="ECO:0007669"/>
    <property type="project" value="UniProtKB-KW"/>
</dbReference>
<dbReference type="InterPro" id="IPR050834">
    <property type="entry name" value="Glycosyltransf_2"/>
</dbReference>
<feature type="domain" description="Glycosyltransferase 2-like" evidence="1">
    <location>
        <begin position="5"/>
        <end position="171"/>
    </location>
</feature>
<dbReference type="EC" id="2.4.-.-" evidence="2"/>
<keyword evidence="3" id="KW-1185">Reference proteome</keyword>
<reference evidence="2 3" key="1">
    <citation type="submission" date="2023-12" db="EMBL/GenBank/DDBJ databases">
        <title>N/s.</title>
        <authorList>
            <person name="Dale J."/>
        </authorList>
    </citation>
    <scope>NUCLEOTIDE SEQUENCE [LARGE SCALE GENOMIC DNA]</scope>
    <source>
        <strain evidence="2 3">2023EL-01226</strain>
    </source>
</reference>
<dbReference type="InterPro" id="IPR029044">
    <property type="entry name" value="Nucleotide-diphossugar_trans"/>
</dbReference>
<dbReference type="PANTHER" id="PTHR43685:SF13">
    <property type="entry name" value="O ANTIGEN BIOSYNTHESIS RHAMNOSYLTRANSFERASE RFBN"/>
    <property type="match status" value="1"/>
</dbReference>
<sequence length="303" mass="34735">MKYFIAIPTYNGGDIWREVVLNIQRHAPAGLQVQIIDSSSKDDTVSVARKEGFSIESIPSVDFNHGGTRNIAVSKHSDECDIVIFLTQDAIPEAGFIERIISVFDDPQIACAWGRQLPHNDANPIAQHARYFNYPLESYICRKEDSSTLGLKTVFMSNSFSAYRIKTFQELGGFPSDTILCEDMYYTAKAVLAGYKVAYVADAIVHHSHNYSPLEEFRRYFDIGVFHADEPWIRKQFGGAGGEGKRFVVSEFRYLLKSDLKYIPVAVLNNAMKILGYKLGQWYKYLPKRFIKFFSMHKRFWKF</sequence>
<keyword evidence="2" id="KW-0328">Glycosyltransferase</keyword>
<evidence type="ECO:0000313" key="2">
    <source>
        <dbReference type="EMBL" id="MDZ7467422.1"/>
    </source>
</evidence>
<dbReference type="InterPro" id="IPR001173">
    <property type="entry name" value="Glyco_trans_2-like"/>
</dbReference>
<proteinExistence type="predicted"/>
<dbReference type="PANTHER" id="PTHR43685">
    <property type="entry name" value="GLYCOSYLTRANSFERASE"/>
    <property type="match status" value="1"/>
</dbReference>
<dbReference type="SUPFAM" id="SSF53448">
    <property type="entry name" value="Nucleotide-diphospho-sugar transferases"/>
    <property type="match status" value="1"/>
</dbReference>
<dbReference type="Proteomes" id="UP001293169">
    <property type="component" value="Unassembled WGS sequence"/>
</dbReference>
<protein>
    <submittedName>
        <fullName evidence="2">Glycosyltransferase</fullName>
        <ecNumber evidence="2">2.4.-.-</ecNumber>
    </submittedName>
</protein>
<keyword evidence="2" id="KW-0808">Transferase</keyword>
<dbReference type="Gene3D" id="3.90.550.10">
    <property type="entry name" value="Spore Coat Polysaccharide Biosynthesis Protein SpsA, Chain A"/>
    <property type="match status" value="1"/>
</dbReference>
<evidence type="ECO:0000313" key="3">
    <source>
        <dbReference type="Proteomes" id="UP001293169"/>
    </source>
</evidence>
<evidence type="ECO:0000259" key="1">
    <source>
        <dbReference type="Pfam" id="PF00535"/>
    </source>
</evidence>
<organism evidence="2 3">
    <name type="scientific">Raoultella planticola</name>
    <name type="common">Klebsiella planticola</name>
    <dbReference type="NCBI Taxonomy" id="575"/>
    <lineage>
        <taxon>Bacteria</taxon>
        <taxon>Pseudomonadati</taxon>
        <taxon>Pseudomonadota</taxon>
        <taxon>Gammaproteobacteria</taxon>
        <taxon>Enterobacterales</taxon>
        <taxon>Enterobacteriaceae</taxon>
        <taxon>Klebsiella/Raoultella group</taxon>
        <taxon>Raoultella</taxon>
    </lineage>
</organism>
<comment type="caution">
    <text evidence="2">The sequence shown here is derived from an EMBL/GenBank/DDBJ whole genome shotgun (WGS) entry which is preliminary data.</text>
</comment>
<dbReference type="EMBL" id="JAXUDK010000011">
    <property type="protein sequence ID" value="MDZ7467422.1"/>
    <property type="molecule type" value="Genomic_DNA"/>
</dbReference>
<dbReference type="Pfam" id="PF00535">
    <property type="entry name" value="Glycos_transf_2"/>
    <property type="match status" value="1"/>
</dbReference>
<accession>A0ABU5M5F7</accession>
<name>A0ABU5M5F7_RAOPL</name>
<gene>
    <name evidence="2" type="ORF">U5E74_17445</name>
</gene>